<evidence type="ECO:0008006" key="3">
    <source>
        <dbReference type="Google" id="ProtNLM"/>
    </source>
</evidence>
<dbReference type="OrthoDB" id="7870119at2"/>
<evidence type="ECO:0000313" key="1">
    <source>
        <dbReference type="EMBL" id="SDX95232.1"/>
    </source>
</evidence>
<organism evidence="1 2">
    <name type="scientific">Citreimonas salinaria</name>
    <dbReference type="NCBI Taxonomy" id="321339"/>
    <lineage>
        <taxon>Bacteria</taxon>
        <taxon>Pseudomonadati</taxon>
        <taxon>Pseudomonadota</taxon>
        <taxon>Alphaproteobacteria</taxon>
        <taxon>Rhodobacterales</taxon>
        <taxon>Roseobacteraceae</taxon>
        <taxon>Citreimonas</taxon>
    </lineage>
</organism>
<accession>A0A1H3FVY6</accession>
<dbReference type="Proteomes" id="UP000199286">
    <property type="component" value="Unassembled WGS sequence"/>
</dbReference>
<proteinExistence type="predicted"/>
<dbReference type="STRING" id="321339.SAMN05444340_10213"/>
<reference evidence="1 2" key="1">
    <citation type="submission" date="2016-10" db="EMBL/GenBank/DDBJ databases">
        <authorList>
            <person name="de Groot N.N."/>
        </authorList>
    </citation>
    <scope>NUCLEOTIDE SEQUENCE [LARGE SCALE GENOMIC DNA]</scope>
    <source>
        <strain evidence="1 2">DSM 26880</strain>
    </source>
</reference>
<dbReference type="EMBL" id="FNPF01000002">
    <property type="protein sequence ID" value="SDX95232.1"/>
    <property type="molecule type" value="Genomic_DNA"/>
</dbReference>
<sequence>MAYHPNHTACARSTLVATLETFEVRQLHGMFYIRQPRALGLETHQTFLDWLYGLGPEASLTPVIHDMRACDFDQIGTETVKAWVHQGSRNRSRRTTPRAIVVGSESAFGTMRMFQILSDARSVTDETKMLLTYSLAEAVRWLRHHRQSARLRRAAASGG</sequence>
<name>A0A1H3FVY6_9RHOB</name>
<evidence type="ECO:0000313" key="2">
    <source>
        <dbReference type="Proteomes" id="UP000199286"/>
    </source>
</evidence>
<dbReference type="RefSeq" id="WP_089878782.1">
    <property type="nucleotide sequence ID" value="NZ_FNPF01000002.1"/>
</dbReference>
<dbReference type="AlphaFoldDB" id="A0A1H3FVY6"/>
<protein>
    <recommendedName>
        <fullName evidence="3">SpoIIAA-like</fullName>
    </recommendedName>
</protein>
<gene>
    <name evidence="1" type="ORF">SAMN05444340_10213</name>
</gene>
<keyword evidence="2" id="KW-1185">Reference proteome</keyword>